<evidence type="ECO:0000256" key="6">
    <source>
        <dbReference type="ARBA" id="ARBA00056794"/>
    </source>
</evidence>
<evidence type="ECO:0000256" key="3">
    <source>
        <dbReference type="ARBA" id="ARBA00022801"/>
    </source>
</evidence>
<dbReference type="PANTHER" id="PTHR23408">
    <property type="entry name" value="METHYLMALONYL-COA MUTASE"/>
    <property type="match status" value="1"/>
</dbReference>
<dbReference type="Proteomes" id="UP001209878">
    <property type="component" value="Unassembled WGS sequence"/>
</dbReference>
<dbReference type="Gene3D" id="3.40.50.300">
    <property type="entry name" value="P-loop containing nucleotide triphosphate hydrolases"/>
    <property type="match status" value="1"/>
</dbReference>
<evidence type="ECO:0000313" key="8">
    <source>
        <dbReference type="EMBL" id="KAK2184612.1"/>
    </source>
</evidence>
<accession>A0AAD9NY43</accession>
<evidence type="ECO:0000313" key="9">
    <source>
        <dbReference type="Proteomes" id="UP001209878"/>
    </source>
</evidence>
<dbReference type="EMBL" id="JAODUO010000259">
    <property type="protein sequence ID" value="KAK2184612.1"/>
    <property type="molecule type" value="Genomic_DNA"/>
</dbReference>
<dbReference type="GO" id="GO:0005525">
    <property type="term" value="F:GTP binding"/>
    <property type="evidence" value="ECO:0007669"/>
    <property type="project" value="UniProtKB-KW"/>
</dbReference>
<organism evidence="8 9">
    <name type="scientific">Ridgeia piscesae</name>
    <name type="common">Tubeworm</name>
    <dbReference type="NCBI Taxonomy" id="27915"/>
    <lineage>
        <taxon>Eukaryota</taxon>
        <taxon>Metazoa</taxon>
        <taxon>Spiralia</taxon>
        <taxon>Lophotrochozoa</taxon>
        <taxon>Annelida</taxon>
        <taxon>Polychaeta</taxon>
        <taxon>Sedentaria</taxon>
        <taxon>Canalipalpata</taxon>
        <taxon>Sabellida</taxon>
        <taxon>Siboglinidae</taxon>
        <taxon>Ridgeia</taxon>
    </lineage>
</organism>
<comment type="caution">
    <text evidence="8">The sequence shown here is derived from an EMBL/GenBank/DDBJ whole genome shotgun (WGS) entry which is preliminary data.</text>
</comment>
<protein>
    <recommendedName>
        <fullName evidence="10">Methylmalonic aciduria type A protein, mitochondrial</fullName>
    </recommendedName>
</protein>
<reference evidence="8" key="1">
    <citation type="journal article" date="2023" name="Mol. Biol. Evol.">
        <title>Third-Generation Sequencing Reveals the Adaptive Role of the Epigenome in Three Deep-Sea Polychaetes.</title>
        <authorList>
            <person name="Perez M."/>
            <person name="Aroh O."/>
            <person name="Sun Y."/>
            <person name="Lan Y."/>
            <person name="Juniper S.K."/>
            <person name="Young C.R."/>
            <person name="Angers B."/>
            <person name="Qian P.Y."/>
        </authorList>
    </citation>
    <scope>NUCLEOTIDE SEQUENCE</scope>
    <source>
        <strain evidence="8">R07B-5</strain>
    </source>
</reference>
<gene>
    <name evidence="8" type="ORF">NP493_258g04025</name>
</gene>
<dbReference type="Pfam" id="PF03308">
    <property type="entry name" value="MeaB"/>
    <property type="match status" value="1"/>
</dbReference>
<comment type="catalytic activity">
    <reaction evidence="5">
        <text>GTP + H2O = GDP + phosphate + H(+)</text>
        <dbReference type="Rhea" id="RHEA:19669"/>
        <dbReference type="ChEBI" id="CHEBI:15377"/>
        <dbReference type="ChEBI" id="CHEBI:15378"/>
        <dbReference type="ChEBI" id="CHEBI:37565"/>
        <dbReference type="ChEBI" id="CHEBI:43474"/>
        <dbReference type="ChEBI" id="CHEBI:58189"/>
    </reaction>
</comment>
<evidence type="ECO:0000256" key="2">
    <source>
        <dbReference type="ARBA" id="ARBA00022741"/>
    </source>
</evidence>
<evidence type="ECO:0008006" key="10">
    <source>
        <dbReference type="Google" id="ProtNLM"/>
    </source>
</evidence>
<dbReference type="SUPFAM" id="SSF52540">
    <property type="entry name" value="P-loop containing nucleoside triphosphate hydrolases"/>
    <property type="match status" value="1"/>
</dbReference>
<name>A0AAD9NY43_RIDPI</name>
<dbReference type="InterPro" id="IPR005129">
    <property type="entry name" value="GTPase_ArgK"/>
</dbReference>
<dbReference type="CDD" id="cd03114">
    <property type="entry name" value="MMAA-like"/>
    <property type="match status" value="1"/>
</dbReference>
<evidence type="ECO:0000256" key="1">
    <source>
        <dbReference type="ARBA" id="ARBA00009625"/>
    </source>
</evidence>
<keyword evidence="3" id="KW-0378">Hydrolase</keyword>
<evidence type="ECO:0000256" key="4">
    <source>
        <dbReference type="ARBA" id="ARBA00023134"/>
    </source>
</evidence>
<comment type="similarity">
    <text evidence="1">Belongs to the SIMIBI class G3E GTPase family. ArgK/MeaB subfamily.</text>
</comment>
<dbReference type="Gene3D" id="1.20.5.170">
    <property type="match status" value="1"/>
</dbReference>
<dbReference type="PANTHER" id="PTHR23408:SF3">
    <property type="entry name" value="METHYLMALONIC ACIDURIA TYPE A PROTEIN, MITOCHONDRIAL"/>
    <property type="match status" value="1"/>
</dbReference>
<keyword evidence="4" id="KW-0342">GTP-binding</keyword>
<dbReference type="NCBIfam" id="NF006958">
    <property type="entry name" value="PRK09435.1"/>
    <property type="match status" value="1"/>
</dbReference>
<dbReference type="Gene3D" id="1.10.287.130">
    <property type="match status" value="1"/>
</dbReference>
<dbReference type="FunFam" id="3.40.50.300:FF:000647">
    <property type="entry name" value="Methylmalonic aciduria type A homolog, mitochondrial"/>
    <property type="match status" value="1"/>
</dbReference>
<dbReference type="GO" id="GO:0005737">
    <property type="term" value="C:cytoplasm"/>
    <property type="evidence" value="ECO:0007669"/>
    <property type="project" value="TreeGrafter"/>
</dbReference>
<dbReference type="GO" id="GO:0003924">
    <property type="term" value="F:GTPase activity"/>
    <property type="evidence" value="ECO:0007669"/>
    <property type="project" value="InterPro"/>
</dbReference>
<evidence type="ECO:0000256" key="7">
    <source>
        <dbReference type="ARBA" id="ARBA00062796"/>
    </source>
</evidence>
<dbReference type="NCBIfam" id="TIGR00750">
    <property type="entry name" value="lao"/>
    <property type="match status" value="1"/>
</dbReference>
<proteinExistence type="inferred from homology"/>
<dbReference type="AlphaFoldDB" id="A0AAD9NY43"/>
<keyword evidence="2" id="KW-0547">Nucleotide-binding</keyword>
<keyword evidence="9" id="KW-1185">Reference proteome</keyword>
<dbReference type="InterPro" id="IPR027417">
    <property type="entry name" value="P-loop_NTPase"/>
</dbReference>
<evidence type="ECO:0000256" key="5">
    <source>
        <dbReference type="ARBA" id="ARBA00048548"/>
    </source>
</evidence>
<comment type="function">
    <text evidence="6">GTPase, binds and hydrolyzes GTP. Involved in intracellular vitamin B12 metabolism, mediates the transport of cobalamin (Cbl) into mitochondria for the final steps of adenosylcobalamin (AdoCbl) synthesis. Functions as a G-protein chaperone that assists AdoCbl cofactor delivery from MMAB to the methylmalonyl-CoA mutase (MMUT). Plays a dual role as both a protectase and a reactivase for MMUT. Protects MMUT from progressive inactivation by oxidation by decreasing the rate of the formation of the oxidized inactive cofactor hydroxocobalamin (OH2Cbl). Additionally acts a reactivase by promoting the replacement of OH2Cbl by the active cofactor AdoCbl, restoring the activity of MMUT in the presence and hydrolysis of GTP.</text>
</comment>
<comment type="subunit">
    <text evidence="7">Homodimer. Interacts with MMUT (the apoenzyme form); the interaction is GTP dependent.</text>
</comment>
<sequence length="407" mass="45493">MCSGVAQRYFWLLTRTLCTDPCLTRSRYIPPCVRRYTKVSATNHLHRTASWQQDNKPGDGVPYLTEEISPDDPLVQRLYKGLMEGKRGLLAESITLIESTHPRKQAQAQLLLSKVMEHAKETAKQTKKNITSFRIGLTGPPGAGKSTFIETFGKMLTEAGHKVAVLAVDPSSSRSGGSLLGDKTRMPELSRDMNAYIRPSPSSGTLGGVTRNTNDVIVLCEGAGFDIVLIETMGVGQSEFAVADMVDMFVLLIPPAGGDELQGIKKGIVEVADLIAVNKSDGHLVMAAKFIEVEYRSAIKFTQPKSPYWRAKVKRISARTKEGVPELWQMMEEFRDLMMTNGELERRRKQQLLVWMWNYIQQHILNVFRSHPAVQDSLADVEEKVTKGTMTAGYAADVLMREFHKFR</sequence>